<organism evidence="2 3">
    <name type="scientific">Kibdelosporangium philippinense</name>
    <dbReference type="NCBI Taxonomy" id="211113"/>
    <lineage>
        <taxon>Bacteria</taxon>
        <taxon>Bacillati</taxon>
        <taxon>Actinomycetota</taxon>
        <taxon>Actinomycetes</taxon>
        <taxon>Pseudonocardiales</taxon>
        <taxon>Pseudonocardiaceae</taxon>
        <taxon>Kibdelosporangium</taxon>
    </lineage>
</organism>
<dbReference type="Pfam" id="PF08241">
    <property type="entry name" value="Methyltransf_11"/>
    <property type="match status" value="1"/>
</dbReference>
<sequence>MSTSLIDILDVFDQLPEATALRARTYELLALPPGAAVVDVGCGTGRAVAELASQGAEPVGVDLDPEMIAAAKTRWPHDFRVGDAYALPVENVMGYRADKVLHAVQDPARALAEARRVLAPGGRIVLVGQDWEHFLIDSSDPDRTRRILLDRAAALPNPYVARSYRNLLLDNGFVNAAVEVHTIALTDPRLLPTVSTFTDDPAWLADQTARARAGRFFVAVSMFLASATRGGLDTSDSMAG</sequence>
<dbReference type="InterPro" id="IPR013216">
    <property type="entry name" value="Methyltransf_11"/>
</dbReference>
<dbReference type="GO" id="GO:0008168">
    <property type="term" value="F:methyltransferase activity"/>
    <property type="evidence" value="ECO:0007669"/>
    <property type="project" value="UniProtKB-KW"/>
</dbReference>
<gene>
    <name evidence="2" type="ORF">LWC34_01680</name>
</gene>
<feature type="domain" description="Methyltransferase type 11" evidence="1">
    <location>
        <begin position="38"/>
        <end position="126"/>
    </location>
</feature>
<dbReference type="PANTHER" id="PTHR43591">
    <property type="entry name" value="METHYLTRANSFERASE"/>
    <property type="match status" value="1"/>
</dbReference>
<reference evidence="2 3" key="1">
    <citation type="submission" date="2021-12" db="EMBL/GenBank/DDBJ databases">
        <title>Genome sequence of Kibdelosporangium philippinense ATCC 49844.</title>
        <authorList>
            <person name="Fedorov E.A."/>
            <person name="Omeragic M."/>
            <person name="Shalygina K.F."/>
            <person name="Maclea K.S."/>
        </authorList>
    </citation>
    <scope>NUCLEOTIDE SEQUENCE [LARGE SCALE GENOMIC DNA]</scope>
    <source>
        <strain evidence="2 3">ATCC 49844</strain>
    </source>
</reference>
<dbReference type="CDD" id="cd02440">
    <property type="entry name" value="AdoMet_MTases"/>
    <property type="match status" value="1"/>
</dbReference>
<evidence type="ECO:0000313" key="2">
    <source>
        <dbReference type="EMBL" id="MCE7001557.1"/>
    </source>
</evidence>
<name>A0ABS8Z6T0_9PSEU</name>
<dbReference type="EMBL" id="JAJVCN010000001">
    <property type="protein sequence ID" value="MCE7001557.1"/>
    <property type="molecule type" value="Genomic_DNA"/>
</dbReference>
<accession>A0ABS8Z6T0</accession>
<dbReference type="SUPFAM" id="SSF53335">
    <property type="entry name" value="S-adenosyl-L-methionine-dependent methyltransferases"/>
    <property type="match status" value="1"/>
</dbReference>
<keyword evidence="2" id="KW-0808">Transferase</keyword>
<comment type="caution">
    <text evidence="2">The sequence shown here is derived from an EMBL/GenBank/DDBJ whole genome shotgun (WGS) entry which is preliminary data.</text>
</comment>
<dbReference type="Proteomes" id="UP001521150">
    <property type="component" value="Unassembled WGS sequence"/>
</dbReference>
<protein>
    <submittedName>
        <fullName evidence="2">Methyltransferase domain-containing protein</fullName>
    </submittedName>
</protein>
<keyword evidence="2" id="KW-0489">Methyltransferase</keyword>
<keyword evidence="3" id="KW-1185">Reference proteome</keyword>
<evidence type="ECO:0000313" key="3">
    <source>
        <dbReference type="Proteomes" id="UP001521150"/>
    </source>
</evidence>
<dbReference type="RefSeq" id="WP_233722622.1">
    <property type="nucleotide sequence ID" value="NZ_JAJVCN010000001.1"/>
</dbReference>
<dbReference type="GO" id="GO:0032259">
    <property type="term" value="P:methylation"/>
    <property type="evidence" value="ECO:0007669"/>
    <property type="project" value="UniProtKB-KW"/>
</dbReference>
<proteinExistence type="predicted"/>
<dbReference type="InterPro" id="IPR029063">
    <property type="entry name" value="SAM-dependent_MTases_sf"/>
</dbReference>
<dbReference type="Gene3D" id="3.40.50.150">
    <property type="entry name" value="Vaccinia Virus protein VP39"/>
    <property type="match status" value="1"/>
</dbReference>
<evidence type="ECO:0000259" key="1">
    <source>
        <dbReference type="Pfam" id="PF08241"/>
    </source>
</evidence>